<dbReference type="InterPro" id="IPR001509">
    <property type="entry name" value="Epimerase_deHydtase"/>
</dbReference>
<dbReference type="EC" id="1.1.1.103" evidence="5"/>
<feature type="region of interest" description="Disordered" evidence="7">
    <location>
        <begin position="387"/>
        <end position="420"/>
    </location>
</feature>
<dbReference type="GO" id="GO:0008743">
    <property type="term" value="F:L-threonine 3-dehydrogenase activity"/>
    <property type="evidence" value="ECO:0007669"/>
    <property type="project" value="UniProtKB-EC"/>
</dbReference>
<accession>A0A922IDR9</accession>
<dbReference type="Proteomes" id="UP000790347">
    <property type="component" value="Unassembled WGS sequence"/>
</dbReference>
<reference evidence="9" key="3">
    <citation type="journal article" date="2021" name="World Allergy Organ. J.">
        <title>Chromosome-level assembly of Dermatophagoides farinae genome and transcriptome reveals two novel allergens Der f 37 and Der f 39.</title>
        <authorList>
            <person name="Chen J."/>
            <person name="Cai Z."/>
            <person name="Fan D."/>
            <person name="Hu J."/>
            <person name="Hou Y."/>
            <person name="He Y."/>
            <person name="Zhang Z."/>
            <person name="Zhao Z."/>
            <person name="Gao P."/>
            <person name="Hu W."/>
            <person name="Sun J."/>
            <person name="Li J."/>
            <person name="Ji K."/>
        </authorList>
    </citation>
    <scope>NUCLEOTIDE SEQUENCE</scope>
    <source>
        <strain evidence="9">JKM2019</strain>
    </source>
</reference>
<comment type="similarity">
    <text evidence="1">Belongs to the NAD(P)-dependent epimerase/dehydratase family.</text>
</comment>
<keyword evidence="11" id="KW-1185">Reference proteome</keyword>
<evidence type="ECO:0000256" key="1">
    <source>
        <dbReference type="ARBA" id="ARBA00007637"/>
    </source>
</evidence>
<feature type="compositionally biased region" description="Basic and acidic residues" evidence="7">
    <location>
        <begin position="387"/>
        <end position="405"/>
    </location>
</feature>
<comment type="function">
    <text evidence="3">Catalyzes the NAD(+)-dependent oxidation of L-threonine to 2-amino-3-ketobutyrate, mediating L-threonine catabolism.</text>
</comment>
<evidence type="ECO:0000256" key="2">
    <source>
        <dbReference type="ARBA" id="ARBA00050613"/>
    </source>
</evidence>
<evidence type="ECO:0000256" key="4">
    <source>
        <dbReference type="ARBA" id="ARBA00060557"/>
    </source>
</evidence>
<comment type="caution">
    <text evidence="10">The sequence shown here is derived from an EMBL/GenBank/DDBJ whole genome shotgun (WGS) entry which is preliminary data.</text>
</comment>
<evidence type="ECO:0000256" key="6">
    <source>
        <dbReference type="ARBA" id="ARBA00069940"/>
    </source>
</evidence>
<dbReference type="SUPFAM" id="SSF51735">
    <property type="entry name" value="NAD(P)-binding Rossmann-fold domains"/>
    <property type="match status" value="1"/>
</dbReference>
<evidence type="ECO:0000256" key="5">
    <source>
        <dbReference type="ARBA" id="ARBA00066604"/>
    </source>
</evidence>
<evidence type="ECO:0000313" key="10">
    <source>
        <dbReference type="EMBL" id="KAH9528842.1"/>
    </source>
</evidence>
<evidence type="ECO:0000256" key="7">
    <source>
        <dbReference type="SAM" id="MobiDB-lite"/>
    </source>
</evidence>
<sequence length="420" mass="48032">MFKSSANSLFIRVNVNHTKKFLNDIRYSRFLLNHRSINSISNEQAASSTSCNKNYSTVTYSPNKPRVLITGSFGQLGFGLAKLIRNRYGRDNVIMTDIVKPQSDVIASGPFTFIDVLDRTSIESAVVQYGIDWIIHFSALLSSVGEKNVSRAIQVNIGGLHNVFEVAQKHKLSVFVPSTIGAFGPESPRNIPTPDFCIQRPKTIYGVSKVHAELLGEYFNHKNKLDFRSLRLPGIISADSQPGGGTTDYAVDIFHQAYDNGSYECYLKPDARLPMMYIDDCLRSIVELMEAPEQCLQQRTYNIHAMDFTPIELAKAIRQYIPNFEIRFSIDARQAIADTWPQALNDEAARHDWNWNHHYDLNKLCQIMFKKISETRASKYIDHETLNKTVQHDHQQSDCTQDDRSIHHRRQHQQQQQMAY</sequence>
<dbReference type="EMBL" id="SDOV01000004">
    <property type="protein sequence ID" value="KAH7641827.1"/>
    <property type="molecule type" value="Genomic_DNA"/>
</dbReference>
<gene>
    <name evidence="10" type="ORF">DERF_002758</name>
    <name evidence="9" type="ORF">HUG17_4872</name>
</gene>
<reference evidence="10" key="1">
    <citation type="submission" date="2013-05" db="EMBL/GenBank/DDBJ databases">
        <authorList>
            <person name="Yim A.K.Y."/>
            <person name="Chan T.F."/>
            <person name="Ji K.M."/>
            <person name="Liu X.Y."/>
            <person name="Zhou J.W."/>
            <person name="Li R.Q."/>
            <person name="Yang K.Y."/>
            <person name="Li J."/>
            <person name="Li M."/>
            <person name="Law P.T.W."/>
            <person name="Wu Y.L."/>
            <person name="Cai Z.L."/>
            <person name="Qin H."/>
            <person name="Bao Y."/>
            <person name="Leung R.K.K."/>
            <person name="Ng P.K.S."/>
            <person name="Zou J."/>
            <person name="Zhong X.J."/>
            <person name="Ran P.X."/>
            <person name="Zhong N.S."/>
            <person name="Liu Z.G."/>
            <person name="Tsui S.K.W."/>
        </authorList>
    </citation>
    <scope>NUCLEOTIDE SEQUENCE</scope>
    <source>
        <strain evidence="10">Derf</strain>
        <tissue evidence="10">Whole organism</tissue>
    </source>
</reference>
<organism evidence="10 11">
    <name type="scientific">Dermatophagoides farinae</name>
    <name type="common">American house dust mite</name>
    <dbReference type="NCBI Taxonomy" id="6954"/>
    <lineage>
        <taxon>Eukaryota</taxon>
        <taxon>Metazoa</taxon>
        <taxon>Ecdysozoa</taxon>
        <taxon>Arthropoda</taxon>
        <taxon>Chelicerata</taxon>
        <taxon>Arachnida</taxon>
        <taxon>Acari</taxon>
        <taxon>Acariformes</taxon>
        <taxon>Sarcoptiformes</taxon>
        <taxon>Astigmata</taxon>
        <taxon>Psoroptidia</taxon>
        <taxon>Analgoidea</taxon>
        <taxon>Pyroglyphidae</taxon>
        <taxon>Dermatophagoidinae</taxon>
        <taxon>Dermatophagoides</taxon>
    </lineage>
</organism>
<feature type="domain" description="NAD-dependent epimerase/dehydratase" evidence="8">
    <location>
        <begin position="67"/>
        <end position="303"/>
    </location>
</feature>
<reference evidence="9" key="2">
    <citation type="submission" date="2020-06" db="EMBL/GenBank/DDBJ databases">
        <authorList>
            <person name="Ji K."/>
            <person name="Li J."/>
        </authorList>
    </citation>
    <scope>NUCLEOTIDE SEQUENCE</scope>
    <source>
        <strain evidence="9">JKM2019</strain>
        <tissue evidence="9">Whole body</tissue>
    </source>
</reference>
<dbReference type="Proteomes" id="UP000828236">
    <property type="component" value="Unassembled WGS sequence"/>
</dbReference>
<comment type="catalytic activity">
    <reaction evidence="2">
        <text>L-threonine + NAD(+) = (2S)-2-amino-3-oxobutanoate + NADH + H(+)</text>
        <dbReference type="Rhea" id="RHEA:13161"/>
        <dbReference type="ChEBI" id="CHEBI:15378"/>
        <dbReference type="ChEBI" id="CHEBI:57540"/>
        <dbReference type="ChEBI" id="CHEBI:57926"/>
        <dbReference type="ChEBI" id="CHEBI:57945"/>
        <dbReference type="ChEBI" id="CHEBI:78948"/>
        <dbReference type="EC" id="1.1.1.103"/>
    </reaction>
</comment>
<dbReference type="Pfam" id="PF01370">
    <property type="entry name" value="Epimerase"/>
    <property type="match status" value="1"/>
</dbReference>
<dbReference type="EMBL" id="ASGP02000001">
    <property type="protein sequence ID" value="KAH9528842.1"/>
    <property type="molecule type" value="Genomic_DNA"/>
</dbReference>
<evidence type="ECO:0000256" key="3">
    <source>
        <dbReference type="ARBA" id="ARBA00059023"/>
    </source>
</evidence>
<dbReference type="Gene3D" id="3.40.50.720">
    <property type="entry name" value="NAD(P)-binding Rossmann-like Domain"/>
    <property type="match status" value="1"/>
</dbReference>
<name>A0A922IDR9_DERFA</name>
<evidence type="ECO:0000313" key="11">
    <source>
        <dbReference type="Proteomes" id="UP000790347"/>
    </source>
</evidence>
<dbReference type="InterPro" id="IPR051225">
    <property type="entry name" value="NAD(P)_epim/dehydratase"/>
</dbReference>
<dbReference type="CDD" id="cd05272">
    <property type="entry name" value="TDH_SDR_e"/>
    <property type="match status" value="1"/>
</dbReference>
<evidence type="ECO:0000313" key="9">
    <source>
        <dbReference type="EMBL" id="KAH7641827.1"/>
    </source>
</evidence>
<protein>
    <recommendedName>
        <fullName evidence="6">L-threonine 3-dehydrogenase, mitochondrial</fullName>
        <ecNumber evidence="5">1.1.1.103</ecNumber>
    </recommendedName>
</protein>
<dbReference type="OrthoDB" id="10058185at2759"/>
<reference evidence="10" key="4">
    <citation type="journal article" date="2022" name="Res Sq">
        <title>Comparative Genomics Reveals Insights into the Divergent Evolution of Astigmatic Mites and Household Pest Adaptations.</title>
        <authorList>
            <person name="Xiong Q."/>
            <person name="Wan A.T.-Y."/>
            <person name="Liu X.-Y."/>
            <person name="Fung C.S.-H."/>
            <person name="Xiao X."/>
            <person name="Malainual N."/>
            <person name="Hou J."/>
            <person name="Wang L."/>
            <person name="Wang M."/>
            <person name="Yang K."/>
            <person name="Cui Y."/>
            <person name="Leung E."/>
            <person name="Nong W."/>
            <person name="Shin S.-K."/>
            <person name="Au S."/>
            <person name="Jeong K.Y."/>
            <person name="Chew F.T."/>
            <person name="Hui J."/>
            <person name="Leung T.F."/>
            <person name="Tungtrongchitr A."/>
            <person name="Zhong N."/>
            <person name="Liu Z."/>
            <person name="Tsui S."/>
        </authorList>
    </citation>
    <scope>NUCLEOTIDE SEQUENCE</scope>
    <source>
        <strain evidence="10">Derf</strain>
        <tissue evidence="10">Whole organism</tissue>
    </source>
</reference>
<dbReference type="GO" id="GO:0006567">
    <property type="term" value="P:L-threonine catabolic process"/>
    <property type="evidence" value="ECO:0007669"/>
    <property type="project" value="TreeGrafter"/>
</dbReference>
<comment type="pathway">
    <text evidence="4">Amino-acid degradation; L-threonine degradation via oxydo-reductase pathway; glycine from L-threonine: step 1/2.</text>
</comment>
<dbReference type="PANTHER" id="PTHR42687">
    <property type="entry name" value="L-THREONINE 3-DEHYDROGENASE"/>
    <property type="match status" value="1"/>
</dbReference>
<evidence type="ECO:0000259" key="8">
    <source>
        <dbReference type="Pfam" id="PF01370"/>
    </source>
</evidence>
<dbReference type="FunFam" id="3.40.50.720:FF:000077">
    <property type="entry name" value="L-threonine 3-dehydrogenase, mitochondrial"/>
    <property type="match status" value="1"/>
</dbReference>
<proteinExistence type="inferred from homology"/>
<dbReference type="PANTHER" id="PTHR42687:SF1">
    <property type="entry name" value="L-THREONINE 3-DEHYDROGENASE, MITOCHONDRIAL"/>
    <property type="match status" value="1"/>
</dbReference>
<dbReference type="AlphaFoldDB" id="A0A922IDR9"/>
<dbReference type="InterPro" id="IPR036291">
    <property type="entry name" value="NAD(P)-bd_dom_sf"/>
</dbReference>